<proteinExistence type="predicted"/>
<dbReference type="EMBL" id="FXYD01000005">
    <property type="protein sequence ID" value="SMX43194.1"/>
    <property type="molecule type" value="Genomic_DNA"/>
</dbReference>
<evidence type="ECO:0000313" key="2">
    <source>
        <dbReference type="Proteomes" id="UP000203464"/>
    </source>
</evidence>
<reference evidence="2" key="1">
    <citation type="submission" date="2017-05" db="EMBL/GenBank/DDBJ databases">
        <authorList>
            <person name="Rodrigo-Torres L."/>
            <person name="Arahal R. D."/>
            <person name="Lucena T."/>
        </authorList>
    </citation>
    <scope>NUCLEOTIDE SEQUENCE [LARGE SCALE GENOMIC DNA]</scope>
    <source>
        <strain evidence="2">CECT 8868</strain>
    </source>
</reference>
<keyword evidence="2" id="KW-1185">Reference proteome</keyword>
<accession>A0A238KKF5</accession>
<name>A0A238KKF5_9RHOB</name>
<dbReference type="Proteomes" id="UP000203464">
    <property type="component" value="Unassembled WGS sequence"/>
</dbReference>
<dbReference type="AlphaFoldDB" id="A0A238KKF5"/>
<gene>
    <name evidence="1" type="ORF">OCA8868_02896</name>
</gene>
<protein>
    <submittedName>
        <fullName evidence="1">Uncharacterized protein</fullName>
    </submittedName>
</protein>
<organism evidence="1 2">
    <name type="scientific">Octadecabacter ascidiaceicola</name>
    <dbReference type="NCBI Taxonomy" id="1655543"/>
    <lineage>
        <taxon>Bacteria</taxon>
        <taxon>Pseudomonadati</taxon>
        <taxon>Pseudomonadota</taxon>
        <taxon>Alphaproteobacteria</taxon>
        <taxon>Rhodobacterales</taxon>
        <taxon>Roseobacteraceae</taxon>
        <taxon>Octadecabacter</taxon>
    </lineage>
</organism>
<sequence length="106" mass="11517">MRGVIRVEKVSFMLPFDLDVITAPVSVGPVTLTAPVLAPVVKDFDPRVEKLSFKLPAKDADAEMFLHDLLDGNGVQVEIDGRTVVTLLGCTANDIPEGCLTFEFED</sequence>
<evidence type="ECO:0000313" key="1">
    <source>
        <dbReference type="EMBL" id="SMX43194.1"/>
    </source>
</evidence>